<evidence type="ECO:0000256" key="1">
    <source>
        <dbReference type="SAM" id="MobiDB-lite"/>
    </source>
</evidence>
<reference evidence="2" key="1">
    <citation type="submission" date="2023-06" db="EMBL/GenBank/DDBJ databases">
        <title>Genome-scale phylogeny and comparative genomics of the fungal order Sordariales.</title>
        <authorList>
            <consortium name="Lawrence Berkeley National Laboratory"/>
            <person name="Hensen N."/>
            <person name="Bonometti L."/>
            <person name="Westerberg I."/>
            <person name="Brannstrom I.O."/>
            <person name="Guillou S."/>
            <person name="Cros-Aarteil S."/>
            <person name="Calhoun S."/>
            <person name="Haridas S."/>
            <person name="Kuo A."/>
            <person name="Mondo S."/>
            <person name="Pangilinan J."/>
            <person name="Riley R."/>
            <person name="LaButti K."/>
            <person name="Andreopoulos B."/>
            <person name="Lipzen A."/>
            <person name="Chen C."/>
            <person name="Yanf M."/>
            <person name="Daum C."/>
            <person name="Ng V."/>
            <person name="Clum A."/>
            <person name="Steindorff A."/>
            <person name="Ohm R."/>
            <person name="Martin F."/>
            <person name="Silar P."/>
            <person name="Natvig D."/>
            <person name="Lalanne C."/>
            <person name="Gautier V."/>
            <person name="Ament-velasquez S.L."/>
            <person name="Kruys A."/>
            <person name="Hutchinson M.I."/>
            <person name="Powell A.J."/>
            <person name="Barry K."/>
            <person name="Miller A.N."/>
            <person name="Grigoriev I.V."/>
            <person name="Debuchy R."/>
            <person name="Gladieux P."/>
            <person name="Thoren M.H."/>
            <person name="Johannesson H."/>
        </authorList>
    </citation>
    <scope>NUCLEOTIDE SEQUENCE</scope>
    <source>
        <strain evidence="2">SMH3391-2</strain>
    </source>
</reference>
<feature type="compositionally biased region" description="Pro residues" evidence="1">
    <location>
        <begin position="227"/>
        <end position="238"/>
    </location>
</feature>
<feature type="region of interest" description="Disordered" evidence="1">
    <location>
        <begin position="730"/>
        <end position="759"/>
    </location>
</feature>
<proteinExistence type="predicted"/>
<evidence type="ECO:0000313" key="3">
    <source>
        <dbReference type="Proteomes" id="UP001174934"/>
    </source>
</evidence>
<comment type="caution">
    <text evidence="2">The sequence shown here is derived from an EMBL/GenBank/DDBJ whole genome shotgun (WGS) entry which is preliminary data.</text>
</comment>
<keyword evidence="3" id="KW-1185">Reference proteome</keyword>
<feature type="compositionally biased region" description="Polar residues" evidence="1">
    <location>
        <begin position="388"/>
        <end position="398"/>
    </location>
</feature>
<feature type="compositionally biased region" description="Polar residues" evidence="1">
    <location>
        <begin position="522"/>
        <end position="534"/>
    </location>
</feature>
<feature type="compositionally biased region" description="Polar residues" evidence="1">
    <location>
        <begin position="684"/>
        <end position="697"/>
    </location>
</feature>
<dbReference type="EMBL" id="JAULSR010000001">
    <property type="protein sequence ID" value="KAK0635850.1"/>
    <property type="molecule type" value="Genomic_DNA"/>
</dbReference>
<dbReference type="AlphaFoldDB" id="A0AA39XMS4"/>
<feature type="compositionally biased region" description="Low complexity" evidence="1">
    <location>
        <begin position="399"/>
        <end position="412"/>
    </location>
</feature>
<dbReference type="Proteomes" id="UP001174934">
    <property type="component" value="Unassembled WGS sequence"/>
</dbReference>
<feature type="compositionally biased region" description="Basic and acidic residues" evidence="1">
    <location>
        <begin position="34"/>
        <end position="55"/>
    </location>
</feature>
<name>A0AA39XMS4_9PEZI</name>
<feature type="compositionally biased region" description="Polar residues" evidence="1">
    <location>
        <begin position="413"/>
        <end position="427"/>
    </location>
</feature>
<feature type="compositionally biased region" description="Polar residues" evidence="1">
    <location>
        <begin position="575"/>
        <end position="585"/>
    </location>
</feature>
<protein>
    <submittedName>
        <fullName evidence="2">Uncharacterized protein</fullName>
    </submittedName>
</protein>
<feature type="region of interest" description="Disordered" evidence="1">
    <location>
        <begin position="670"/>
        <end position="697"/>
    </location>
</feature>
<feature type="region of interest" description="Disordered" evidence="1">
    <location>
        <begin position="444"/>
        <end position="482"/>
    </location>
</feature>
<feature type="region of interest" description="Disordered" evidence="1">
    <location>
        <begin position="184"/>
        <end position="243"/>
    </location>
</feature>
<feature type="compositionally biased region" description="Polar residues" evidence="1">
    <location>
        <begin position="455"/>
        <end position="466"/>
    </location>
</feature>
<feature type="compositionally biased region" description="Polar residues" evidence="1">
    <location>
        <begin position="190"/>
        <end position="200"/>
    </location>
</feature>
<feature type="compositionally biased region" description="Basic and acidic residues" evidence="1">
    <location>
        <begin position="201"/>
        <end position="217"/>
    </location>
</feature>
<feature type="compositionally biased region" description="Low complexity" evidence="1">
    <location>
        <begin position="670"/>
        <end position="683"/>
    </location>
</feature>
<feature type="region of interest" description="Disordered" evidence="1">
    <location>
        <begin position="387"/>
        <end position="427"/>
    </location>
</feature>
<feature type="compositionally biased region" description="Polar residues" evidence="1">
    <location>
        <begin position="747"/>
        <end position="759"/>
    </location>
</feature>
<feature type="compositionally biased region" description="Low complexity" evidence="1">
    <location>
        <begin position="1037"/>
        <end position="1052"/>
    </location>
</feature>
<gene>
    <name evidence="2" type="ORF">B0T17DRAFT_503349</name>
</gene>
<feature type="region of interest" description="Disordered" evidence="1">
    <location>
        <begin position="969"/>
        <end position="1052"/>
    </location>
</feature>
<feature type="region of interest" description="Disordered" evidence="1">
    <location>
        <begin position="34"/>
        <end position="64"/>
    </location>
</feature>
<feature type="region of interest" description="Disordered" evidence="1">
    <location>
        <begin position="520"/>
        <end position="596"/>
    </location>
</feature>
<sequence length="1052" mass="114643">MAGLRLPNPSAGQPDSESVRRAMMDDLGIQRIEELPLADGERGRGHHDHDYDRRGAARASAHRVQPVVDTSIGNIWRESGIFNDEDAREVAGLSDLGGARSYDNRSRISNMTGRILHNMSSRQTLPPHPELNSSVARHYHSRGLELPPTRRLTPVANPPISALGIVQHDDMPIQRLRSPLSLAQVRGMAPSTSQTRTVSTDTHHQQHNRDQTLDSHRPRVPTLNAGPTPPQRSTPTPPGASDGKLNILWKCVVRTTRSGHAENSNLSFHGAVSLDVLPKPSMGMFIIFVLNKEVDRMPLDRWHSHSSPAEEDSDRGSTTLVQFRRLNKRISSYPLNFPSNHHRNCFLAIVKALREGKYLDQAGNVVPTHTSGDITWGIMTKLRRSEIETQAPQQSGAISQRRPPAAPQPASAVRTSATTAPSSPIQIDSAPTQHLASLIVHDSPTGAHQDVPAVHSTTPQPSSRSSGRILPTPVTNTSNVVPTPPLTAVSQVSASSDLLIFGNSPPVASRARIGVPRDITEPNHQLSTMGQDSNPPGLVSRSPSMQSSDALGMNKGADLERSSSLGEQSEHDFAPSTSRVSNSQLDIPLLEDKPKDPRETALREIARNLMVVFALTGKSGRTKAEHAETAEEIRNGIREYYLRMGESNATTKENLALINDIIMNALEVPQSRQPSQQPQSRQPGTTTELGSSGTRIQYQPEEMMSLRESARAPKGFEEAAERLANYQLMHPYATQRRPRTDSEETSAEPQSSHVPLSSQISKSAQAFQWANNTTQPTKPIAESSTSNILPVHGLNKSMWAQDDVEIENPNAFTGPEYEKYWPKGSYLYELAQLDAQAQVNVCPDDIADYYFPSRDQMALVERESRVTAGEDDIASDAGSVISLPLSGKVKNLTTDLSRLSLSPPAETHVDESGHTDVLVGPQQSTKPGGQILESALIKVDENIQAGMQSKLVEFCSQGKLSIQPQHVTKVQPKQEPGNQARQPAPNEPCLRGLGASCHNDTGAQGPDAQARQPAPSEPRIRGLGASRHNDTGSQHASSGNFNFYSGSNRSRK</sequence>
<feature type="compositionally biased region" description="Low complexity" evidence="1">
    <location>
        <begin position="470"/>
        <end position="481"/>
    </location>
</feature>
<evidence type="ECO:0000313" key="2">
    <source>
        <dbReference type="EMBL" id="KAK0635850.1"/>
    </source>
</evidence>
<organism evidence="2 3">
    <name type="scientific">Bombardia bombarda</name>
    <dbReference type="NCBI Taxonomy" id="252184"/>
    <lineage>
        <taxon>Eukaryota</taxon>
        <taxon>Fungi</taxon>
        <taxon>Dikarya</taxon>
        <taxon>Ascomycota</taxon>
        <taxon>Pezizomycotina</taxon>
        <taxon>Sordariomycetes</taxon>
        <taxon>Sordariomycetidae</taxon>
        <taxon>Sordariales</taxon>
        <taxon>Lasiosphaeriaceae</taxon>
        <taxon>Bombardia</taxon>
    </lineage>
</organism>
<accession>A0AA39XMS4</accession>